<gene>
    <name evidence="2" type="ORF">AVDCRST_MAG39-2356</name>
</gene>
<sequence>ERGSSFRPAAAPAAPRPRGGGAGRVVRPFPVAGDDGRAARSAGLRAPPLRPRACDRRRDGPRRTTARVGAGCVGGRPGSPLRRRGRRLAGRRGPPTRRRWRTRPCGRRRHAGRRQRPARRAAPHPPRAQARRAVPRRVCRRGQPAPAARCLGRSRGAGRRRGRAAAAPPDRRAQRGRSPSARRLRFAGGGHGANRSPLPQPVSLGRGPARDGREQHPRPPRQAPAPPRGDRARGGGVRRERRAGALRADLPVRLGALARPAQARRARLRHPLARRRAPPPRL</sequence>
<evidence type="ECO:0000256" key="1">
    <source>
        <dbReference type="SAM" id="MobiDB-lite"/>
    </source>
</evidence>
<dbReference type="GO" id="GO:0008168">
    <property type="term" value="F:methyltransferase activity"/>
    <property type="evidence" value="ECO:0007669"/>
    <property type="project" value="UniProtKB-KW"/>
</dbReference>
<feature type="compositionally biased region" description="Low complexity" evidence="1">
    <location>
        <begin position="1"/>
        <end position="17"/>
    </location>
</feature>
<feature type="compositionally biased region" description="Low complexity" evidence="1">
    <location>
        <begin position="245"/>
        <end position="261"/>
    </location>
</feature>
<keyword evidence="2" id="KW-0489">Methyltransferase</keyword>
<feature type="compositionally biased region" description="Basic and acidic residues" evidence="1">
    <location>
        <begin position="208"/>
        <end position="217"/>
    </location>
</feature>
<feature type="compositionally biased region" description="Basic residues" evidence="1">
    <location>
        <begin position="129"/>
        <end position="140"/>
    </location>
</feature>
<feature type="compositionally biased region" description="Basic residues" evidence="1">
    <location>
        <begin position="262"/>
        <end position="282"/>
    </location>
</feature>
<dbReference type="EMBL" id="CADCVW010000100">
    <property type="protein sequence ID" value="CAA9518584.1"/>
    <property type="molecule type" value="Genomic_DNA"/>
</dbReference>
<feature type="region of interest" description="Disordered" evidence="1">
    <location>
        <begin position="1"/>
        <end position="282"/>
    </location>
</feature>
<feature type="non-terminal residue" evidence="2">
    <location>
        <position position="282"/>
    </location>
</feature>
<dbReference type="AlphaFoldDB" id="A0A6J4TAV8"/>
<feature type="compositionally biased region" description="Basic residues" evidence="1">
    <location>
        <begin position="81"/>
        <end position="122"/>
    </location>
</feature>
<evidence type="ECO:0000313" key="2">
    <source>
        <dbReference type="EMBL" id="CAA9518584.1"/>
    </source>
</evidence>
<organism evidence="2">
    <name type="scientific">uncultured Sphingomonadaceae bacterium</name>
    <dbReference type="NCBI Taxonomy" id="169976"/>
    <lineage>
        <taxon>Bacteria</taxon>
        <taxon>Pseudomonadati</taxon>
        <taxon>Pseudomonadota</taxon>
        <taxon>Alphaproteobacteria</taxon>
        <taxon>Sphingomonadales</taxon>
        <taxon>Sphingomonadaceae</taxon>
        <taxon>environmental samples</taxon>
    </lineage>
</organism>
<reference evidence="2" key="1">
    <citation type="submission" date="2020-02" db="EMBL/GenBank/DDBJ databases">
        <authorList>
            <person name="Meier V. D."/>
        </authorList>
    </citation>
    <scope>NUCLEOTIDE SEQUENCE</scope>
    <source>
        <strain evidence="2">AVDCRST_MAG39</strain>
    </source>
</reference>
<accession>A0A6J4TAV8</accession>
<feature type="non-terminal residue" evidence="2">
    <location>
        <position position="1"/>
    </location>
</feature>
<protein>
    <submittedName>
        <fullName evidence="2">SAM-dependent methyltransferase, BioC-like</fullName>
    </submittedName>
</protein>
<feature type="compositionally biased region" description="Low complexity" evidence="1">
    <location>
        <begin position="24"/>
        <end position="47"/>
    </location>
</feature>
<dbReference type="GO" id="GO:0032259">
    <property type="term" value="P:methylation"/>
    <property type="evidence" value="ECO:0007669"/>
    <property type="project" value="UniProtKB-KW"/>
</dbReference>
<name>A0A6J4TAV8_9SPHN</name>
<proteinExistence type="predicted"/>
<keyword evidence="2" id="KW-0808">Transferase</keyword>
<feature type="compositionally biased region" description="Basic and acidic residues" evidence="1">
    <location>
        <begin position="52"/>
        <end position="62"/>
    </location>
</feature>